<dbReference type="GO" id="GO:1990351">
    <property type="term" value="C:transporter complex"/>
    <property type="evidence" value="ECO:0007669"/>
    <property type="project" value="TreeGrafter"/>
</dbReference>
<keyword evidence="3" id="KW-0564">Palmitate</keyword>
<name>A0A451BJ53_9GAMM</name>
<keyword evidence="5 8" id="KW-0449">Lipoprotein</keyword>
<dbReference type="PANTHER" id="PTHR38098">
    <property type="entry name" value="LPS-ASSEMBLY LIPOPROTEIN LPTE"/>
    <property type="match status" value="1"/>
</dbReference>
<keyword evidence="7" id="KW-1133">Transmembrane helix</keyword>
<dbReference type="Gene3D" id="3.30.160.150">
    <property type="entry name" value="Lipoprotein like domain"/>
    <property type="match status" value="1"/>
</dbReference>
<dbReference type="GO" id="GO:0009279">
    <property type="term" value="C:cell outer membrane"/>
    <property type="evidence" value="ECO:0007669"/>
    <property type="project" value="UniProtKB-UniRule"/>
</dbReference>
<evidence type="ECO:0000256" key="7">
    <source>
        <dbReference type="SAM" id="Phobius"/>
    </source>
</evidence>
<evidence type="ECO:0000313" key="8">
    <source>
        <dbReference type="EMBL" id="VFK78330.1"/>
    </source>
</evidence>
<dbReference type="GO" id="GO:0043165">
    <property type="term" value="P:Gram-negative-bacterium-type cell outer membrane assembly"/>
    <property type="evidence" value="ECO:0007669"/>
    <property type="project" value="UniProtKB-UniRule"/>
</dbReference>
<evidence type="ECO:0000256" key="5">
    <source>
        <dbReference type="ARBA" id="ARBA00023288"/>
    </source>
</evidence>
<dbReference type="InterPro" id="IPR007485">
    <property type="entry name" value="LPS_assembly_LptE"/>
</dbReference>
<comment type="similarity">
    <text evidence="6">Belongs to the LptE lipoprotein family.</text>
</comment>
<dbReference type="PANTHER" id="PTHR38098:SF1">
    <property type="entry name" value="LPS-ASSEMBLY LIPOPROTEIN LPTE"/>
    <property type="match status" value="1"/>
</dbReference>
<protein>
    <recommendedName>
        <fullName evidence="6">LPS-assembly lipoprotein LptE</fullName>
    </recommendedName>
</protein>
<reference evidence="8" key="1">
    <citation type="submission" date="2019-02" db="EMBL/GenBank/DDBJ databases">
        <authorList>
            <person name="Gruber-Vodicka R. H."/>
            <person name="Seah K. B. B."/>
        </authorList>
    </citation>
    <scope>NUCLEOTIDE SEQUENCE</scope>
    <source>
        <strain evidence="8">BECK_S127</strain>
    </source>
</reference>
<dbReference type="EMBL" id="CAADHB010000012">
    <property type="protein sequence ID" value="VFK78330.1"/>
    <property type="molecule type" value="Genomic_DNA"/>
</dbReference>
<evidence type="ECO:0000256" key="3">
    <source>
        <dbReference type="ARBA" id="ARBA00023139"/>
    </source>
</evidence>
<evidence type="ECO:0000256" key="1">
    <source>
        <dbReference type="ARBA" id="ARBA00022729"/>
    </source>
</evidence>
<dbReference type="Pfam" id="PF04390">
    <property type="entry name" value="LptE"/>
    <property type="match status" value="1"/>
</dbReference>
<keyword evidence="2 6" id="KW-0472">Membrane</keyword>
<organism evidence="8">
    <name type="scientific">Candidatus Kentrum sp. SD</name>
    <dbReference type="NCBI Taxonomy" id="2126332"/>
    <lineage>
        <taxon>Bacteria</taxon>
        <taxon>Pseudomonadati</taxon>
        <taxon>Pseudomonadota</taxon>
        <taxon>Gammaproteobacteria</taxon>
        <taxon>Candidatus Kentrum</taxon>
    </lineage>
</organism>
<comment type="function">
    <text evidence="6">Together with LptD, is involved in the assembly of lipopolysaccharide (LPS) at the surface of the outer membrane. Required for the proper assembly of LptD. Binds LPS and may serve as the LPS recognition site at the outer membrane.</text>
</comment>
<feature type="transmembrane region" description="Helical" evidence="7">
    <location>
        <begin position="71"/>
        <end position="93"/>
    </location>
</feature>
<comment type="subunit">
    <text evidence="6">Component of the lipopolysaccharide transport and assembly complex. Interacts with LptD.</text>
</comment>
<keyword evidence="7" id="KW-0812">Transmembrane</keyword>
<keyword evidence="4 6" id="KW-0998">Cell outer membrane</keyword>
<gene>
    <name evidence="6" type="primary">lptE</name>
    <name evidence="8" type="ORF">BECKSD772D_GA0070982_10125</name>
</gene>
<keyword evidence="1" id="KW-0732">Signal</keyword>
<evidence type="ECO:0000256" key="2">
    <source>
        <dbReference type="ARBA" id="ARBA00023136"/>
    </source>
</evidence>
<dbReference type="GO" id="GO:0001530">
    <property type="term" value="F:lipopolysaccharide binding"/>
    <property type="evidence" value="ECO:0007669"/>
    <property type="project" value="TreeGrafter"/>
</dbReference>
<dbReference type="AlphaFoldDB" id="A0A451BJ53"/>
<dbReference type="HAMAP" id="MF_01186">
    <property type="entry name" value="LPS_assembly_LptE"/>
    <property type="match status" value="1"/>
</dbReference>
<proteinExistence type="inferred from homology"/>
<evidence type="ECO:0000256" key="4">
    <source>
        <dbReference type="ARBA" id="ARBA00023237"/>
    </source>
</evidence>
<dbReference type="GO" id="GO:0015920">
    <property type="term" value="P:lipopolysaccharide transport"/>
    <property type="evidence" value="ECO:0007669"/>
    <property type="project" value="TreeGrafter"/>
</dbReference>
<evidence type="ECO:0000256" key="6">
    <source>
        <dbReference type="HAMAP-Rule" id="MF_01186"/>
    </source>
</evidence>
<accession>A0A451BJ53</accession>
<sequence length="242" mass="26851">MFFSEHVFLSAMRFFPSIGVISTVGGDLGHVSEKMLGNRRIRRNPPPLSDLAQSPDDVPESTYKFFRGDGYIMTFSMRLIGIFIIVVSLLTGCDFRLRGSFSLPSAISSLYIQVPANFGSRLLAEKLVTLLESNGVVVASNKKAANATLVLESESFDKRTLSVDSVSGKEREHELAYTVAYRVLATDGTELLPRQTVNLVRDYLFDESAVLGKNQEESVLYREMRQDAALQIIQGLAAWSLQ</sequence>